<name>A0A4R6Y544_9BURK</name>
<dbReference type="Proteomes" id="UP000294480">
    <property type="component" value="Unassembled WGS sequence"/>
</dbReference>
<organism evidence="3 4">
    <name type="scientific">Hydromonas duriensis</name>
    <dbReference type="NCBI Taxonomy" id="1527608"/>
    <lineage>
        <taxon>Bacteria</taxon>
        <taxon>Pseudomonadati</taxon>
        <taxon>Pseudomonadota</taxon>
        <taxon>Betaproteobacteria</taxon>
        <taxon>Burkholderiales</taxon>
        <taxon>Burkholderiaceae</taxon>
        <taxon>Hydromonas</taxon>
    </lineage>
</organism>
<evidence type="ECO:0000256" key="1">
    <source>
        <dbReference type="ARBA" id="ARBA00022801"/>
    </source>
</evidence>
<evidence type="ECO:0000313" key="4">
    <source>
        <dbReference type="Proteomes" id="UP000294480"/>
    </source>
</evidence>
<dbReference type="PANTHER" id="PTHR31956">
    <property type="entry name" value="NON-SPECIFIC PHOSPHOLIPASE C4-RELATED"/>
    <property type="match status" value="1"/>
</dbReference>
<keyword evidence="2" id="KW-0732">Signal</keyword>
<sequence length="517" mass="56272">MKNIISKRKLAIAISTLTALSALSLPVLANNATKASKPKKTIDTLSKINHIIVIYGENRSFDNLYGMFPNANGIKNAKPSQYLQLDTDGHVLKYLPPVWKEGGKNNEVDPKFADVKLPNKPFRLDQAPFNLPITTETRDLVHRFYQNQEQINGGRNNRFAAVSDAGGLVMGYYDGSGMKLWQLAKDYTLADNFFMGTFGGSFMNHIYLSCACVAQYPNAPAAKIVALNADGVTLQRKPESPASAMDGAPKFVNNGAITPDGFAVNTSQPSYQPSEVPPAVDGNPLLADSAKNPLPPQTQTTIGDTLSAKNVSWAWYAGAWNAALQDGTQAPDAKRKVIYNSKDGAPNFQPHHQPFNYFANYAPGTAARAAHLKDGEDLMSDIEKGQLPAVTFYKPQGTLNQHPGYADVAAGDEHIASVVEKIQKSPLWKDSLIIVTYDENGGFWDHVTPPKGDRWGPGTRIPAILISPLVKKHFVDHNTYDTSSILKLITKRFNLTPLAGVRPKAGDLTAALVKSSK</sequence>
<dbReference type="Pfam" id="PF04185">
    <property type="entry name" value="Phosphoesterase"/>
    <property type="match status" value="1"/>
</dbReference>
<dbReference type="InterPro" id="IPR017768">
    <property type="entry name" value="AcpA"/>
</dbReference>
<evidence type="ECO:0000313" key="3">
    <source>
        <dbReference type="EMBL" id="TDR30193.1"/>
    </source>
</evidence>
<dbReference type="OrthoDB" id="9770871at2"/>
<accession>A0A4R6Y544</accession>
<reference evidence="3 4" key="1">
    <citation type="submission" date="2019-03" db="EMBL/GenBank/DDBJ databases">
        <title>Genomic Encyclopedia of Type Strains, Phase IV (KMG-IV): sequencing the most valuable type-strain genomes for metagenomic binning, comparative biology and taxonomic classification.</title>
        <authorList>
            <person name="Goeker M."/>
        </authorList>
    </citation>
    <scope>NUCLEOTIDE SEQUENCE [LARGE SCALE GENOMIC DNA]</scope>
    <source>
        <strain evidence="3 4">DSM 102852</strain>
    </source>
</reference>
<proteinExistence type="predicted"/>
<dbReference type="Gene3D" id="3.40.720.10">
    <property type="entry name" value="Alkaline Phosphatase, subunit A"/>
    <property type="match status" value="2"/>
</dbReference>
<keyword evidence="4" id="KW-1185">Reference proteome</keyword>
<keyword evidence="1" id="KW-0378">Hydrolase</keyword>
<dbReference type="NCBIfam" id="TIGR03397">
    <property type="entry name" value="acid_phos_Burk"/>
    <property type="match status" value="1"/>
</dbReference>
<dbReference type="RefSeq" id="WP_133621335.1">
    <property type="nucleotide sequence ID" value="NZ_SNZE01000025.1"/>
</dbReference>
<dbReference type="GO" id="GO:0003993">
    <property type="term" value="F:acid phosphatase activity"/>
    <property type="evidence" value="ECO:0007669"/>
    <property type="project" value="InterPro"/>
</dbReference>
<evidence type="ECO:0000256" key="2">
    <source>
        <dbReference type="SAM" id="SignalP"/>
    </source>
</evidence>
<feature type="chain" id="PRO_5020339620" evidence="2">
    <location>
        <begin position="30"/>
        <end position="517"/>
    </location>
</feature>
<comment type="caution">
    <text evidence="3">The sequence shown here is derived from an EMBL/GenBank/DDBJ whole genome shotgun (WGS) entry which is preliminary data.</text>
</comment>
<dbReference type="PANTHER" id="PTHR31956:SF1">
    <property type="entry name" value="NON-SPECIFIC PHOSPHOLIPASE C1"/>
    <property type="match status" value="1"/>
</dbReference>
<dbReference type="InterPro" id="IPR017850">
    <property type="entry name" value="Alkaline_phosphatase_core_sf"/>
</dbReference>
<dbReference type="CDD" id="cd16013">
    <property type="entry name" value="AcpA"/>
    <property type="match status" value="1"/>
</dbReference>
<dbReference type="AlphaFoldDB" id="A0A4R6Y544"/>
<dbReference type="InterPro" id="IPR007312">
    <property type="entry name" value="Phosphoesterase"/>
</dbReference>
<dbReference type="EMBL" id="SNZE01000025">
    <property type="protein sequence ID" value="TDR30193.1"/>
    <property type="molecule type" value="Genomic_DNA"/>
</dbReference>
<gene>
    <name evidence="3" type="ORF">DFR44_12517</name>
</gene>
<dbReference type="SUPFAM" id="SSF53649">
    <property type="entry name" value="Alkaline phosphatase-like"/>
    <property type="match status" value="1"/>
</dbReference>
<protein>
    <submittedName>
        <fullName evidence="3">Acid phosphatase</fullName>
    </submittedName>
</protein>
<feature type="signal peptide" evidence="2">
    <location>
        <begin position="1"/>
        <end position="29"/>
    </location>
</feature>